<proteinExistence type="predicted"/>
<evidence type="ECO:0000313" key="1">
    <source>
        <dbReference type="EMBL" id="KAF6320593.1"/>
    </source>
</evidence>
<comment type="caution">
    <text evidence="1">The sequence shown here is derived from an EMBL/GenBank/DDBJ whole genome shotgun (WGS) entry which is preliminary data.</text>
</comment>
<dbReference type="EMBL" id="JACAGB010000016">
    <property type="protein sequence ID" value="KAF6320593.1"/>
    <property type="molecule type" value="Genomic_DNA"/>
</dbReference>
<evidence type="ECO:0000313" key="2">
    <source>
        <dbReference type="Proteomes" id="UP000558488"/>
    </source>
</evidence>
<dbReference type="Proteomes" id="UP000558488">
    <property type="component" value="Unassembled WGS sequence"/>
</dbReference>
<name>A0A7J7V655_PIPKU</name>
<gene>
    <name evidence="1" type="ORF">mPipKuh1_008587</name>
</gene>
<accession>A0A7J7V655</accession>
<protein>
    <submittedName>
        <fullName evidence="1">Uncharacterized protein</fullName>
    </submittedName>
</protein>
<organism evidence="1 2">
    <name type="scientific">Pipistrellus kuhlii</name>
    <name type="common">Kuhl's pipistrelle</name>
    <dbReference type="NCBI Taxonomy" id="59472"/>
    <lineage>
        <taxon>Eukaryota</taxon>
        <taxon>Metazoa</taxon>
        <taxon>Chordata</taxon>
        <taxon>Craniata</taxon>
        <taxon>Vertebrata</taxon>
        <taxon>Euteleostomi</taxon>
        <taxon>Mammalia</taxon>
        <taxon>Eutheria</taxon>
        <taxon>Laurasiatheria</taxon>
        <taxon>Chiroptera</taxon>
        <taxon>Yangochiroptera</taxon>
        <taxon>Vespertilionidae</taxon>
        <taxon>Pipistrellus</taxon>
    </lineage>
</organism>
<reference evidence="1 2" key="1">
    <citation type="journal article" date="2020" name="Nature">
        <title>Six reference-quality genomes reveal evolution of bat adaptations.</title>
        <authorList>
            <person name="Jebb D."/>
            <person name="Huang Z."/>
            <person name="Pippel M."/>
            <person name="Hughes G.M."/>
            <person name="Lavrichenko K."/>
            <person name="Devanna P."/>
            <person name="Winkler S."/>
            <person name="Jermiin L.S."/>
            <person name="Skirmuntt E.C."/>
            <person name="Katzourakis A."/>
            <person name="Burkitt-Gray L."/>
            <person name="Ray D.A."/>
            <person name="Sullivan K.A.M."/>
            <person name="Roscito J.G."/>
            <person name="Kirilenko B.M."/>
            <person name="Davalos L.M."/>
            <person name="Corthals A.P."/>
            <person name="Power M.L."/>
            <person name="Jones G."/>
            <person name="Ransome R.D."/>
            <person name="Dechmann D.K.N."/>
            <person name="Locatelli A.G."/>
            <person name="Puechmaille S.J."/>
            <person name="Fedrigo O."/>
            <person name="Jarvis E.D."/>
            <person name="Hiller M."/>
            <person name="Vernes S.C."/>
            <person name="Myers E.W."/>
            <person name="Teeling E.C."/>
        </authorList>
    </citation>
    <scope>NUCLEOTIDE SEQUENCE [LARGE SCALE GENOMIC DNA]</scope>
    <source>
        <strain evidence="1">MPipKuh1</strain>
        <tissue evidence="1">Flight muscle</tissue>
    </source>
</reference>
<sequence>MSREMRKNVRRACSGKITRGLENHSKKEGNKVGMFRLVFQKLYSISVSDRFKRLGWGDAFVTVTYLEGIIDVKLFNKGMWDAALSDFFQKTVCQSNMNANLGSISLSLFSSIPSKDLLPNLK</sequence>
<dbReference type="AlphaFoldDB" id="A0A7J7V655"/>
<keyword evidence="2" id="KW-1185">Reference proteome</keyword>